<name>A0A1J5R360_9ZZZZ</name>
<dbReference type="Gene3D" id="1.50.10.140">
    <property type="match status" value="1"/>
</dbReference>
<evidence type="ECO:0000313" key="3">
    <source>
        <dbReference type="EMBL" id="OIQ90390.1"/>
    </source>
</evidence>
<accession>A0A1J5R360</accession>
<feature type="compositionally biased region" description="Polar residues" evidence="1">
    <location>
        <begin position="50"/>
        <end position="59"/>
    </location>
</feature>
<evidence type="ECO:0000256" key="1">
    <source>
        <dbReference type="SAM" id="MobiDB-lite"/>
    </source>
</evidence>
<gene>
    <name evidence="3" type="ORF">GALL_277280</name>
</gene>
<proteinExistence type="predicted"/>
<protein>
    <recommendedName>
        <fullName evidence="2">Glycoamylase-like domain-containing protein</fullName>
    </recommendedName>
</protein>
<dbReference type="AlphaFoldDB" id="A0A1J5R360"/>
<comment type="caution">
    <text evidence="3">The sequence shown here is derived from an EMBL/GenBank/DDBJ whole genome shotgun (WGS) entry which is preliminary data.</text>
</comment>
<evidence type="ECO:0000259" key="2">
    <source>
        <dbReference type="Pfam" id="PF10091"/>
    </source>
</evidence>
<reference evidence="3" key="1">
    <citation type="submission" date="2016-10" db="EMBL/GenBank/DDBJ databases">
        <title>Sequence of Gallionella enrichment culture.</title>
        <authorList>
            <person name="Poehlein A."/>
            <person name="Muehling M."/>
            <person name="Daniel R."/>
        </authorList>
    </citation>
    <scope>NUCLEOTIDE SEQUENCE</scope>
</reference>
<dbReference type="InterPro" id="IPR019282">
    <property type="entry name" value="Glycoamylase-like_cons_dom"/>
</dbReference>
<dbReference type="Pfam" id="PF10091">
    <property type="entry name" value="Glycoamylase"/>
    <property type="match status" value="1"/>
</dbReference>
<feature type="region of interest" description="Disordered" evidence="1">
    <location>
        <begin position="40"/>
        <end position="64"/>
    </location>
</feature>
<dbReference type="InterPro" id="IPR016883">
    <property type="entry name" value="UCP028431"/>
</dbReference>
<sequence>MSGNLSIPHPQKSKTLSRAVLVTGIALLLTGAIPFGMHGDSDSFPPASPESATTASPDPSLTPADLRLLDDIQSRALVYFVDHTDPRTGLTRDRAPANGLPSSAPASIGASGFALAAWTIAVDRGWLPPEAGRREVTSTLSFLLNGADQVHGWFYHYVDVHTGRRAWHSEVSTIDTALLLQGALFAREYFRDPQITTLVDALYRRVDWTWALDGGTTLSLGWRPETGFLPYRWNTYSELLGMVLLGIGAPEHALPPSAWDAWNRGPVVRYDGITYVGAAPLFTHQYSQAFFDFRNRRDEFMNYWQNSVDATFANRAWCADQSSRFPSWSQNLWGLTSSDSAEGYRAWGGPEPDTVAPDGTLVPCAPGGSLPFAPRECLDDLEAMRRAGGSRVWGTYGFADAFNPQTGWVSSDVIAIDQGIMLLMAENLRSGLVWRTFMRAPEVQRALDLAGFTRPGEGRD</sequence>
<dbReference type="EMBL" id="MLJW01000294">
    <property type="protein sequence ID" value="OIQ90390.1"/>
    <property type="molecule type" value="Genomic_DNA"/>
</dbReference>
<dbReference type="PIRSF" id="PIRSF028431">
    <property type="entry name" value="UCP028431"/>
    <property type="match status" value="1"/>
</dbReference>
<organism evidence="3">
    <name type="scientific">mine drainage metagenome</name>
    <dbReference type="NCBI Taxonomy" id="410659"/>
    <lineage>
        <taxon>unclassified sequences</taxon>
        <taxon>metagenomes</taxon>
        <taxon>ecological metagenomes</taxon>
    </lineage>
</organism>
<feature type="domain" description="Glycoamylase-like" evidence="2">
    <location>
        <begin position="230"/>
        <end position="440"/>
    </location>
</feature>